<reference evidence="2 3" key="1">
    <citation type="journal article" date="2015" name="Stand. Genomic Sci.">
        <title>High quality draft genome sequence of the moderately halophilic bacterium Pontibacillus yanchengensis Y32(T) and comparison among Pontibacillus genomes.</title>
        <authorList>
            <person name="Huang J."/>
            <person name="Qiao Z.X."/>
            <person name="Tang J.W."/>
            <person name="Wang G."/>
        </authorList>
    </citation>
    <scope>NUCLEOTIDE SEQUENCE [LARGE SCALE GENOMIC DNA]</scope>
    <source>
        <strain evidence="2 3">Y32</strain>
    </source>
</reference>
<dbReference type="SUPFAM" id="SSF53474">
    <property type="entry name" value="alpha/beta-Hydrolases"/>
    <property type="match status" value="1"/>
</dbReference>
<accession>A0A0A2TNS8</accession>
<dbReference type="RefSeq" id="WP_036824200.1">
    <property type="nucleotide sequence ID" value="NZ_AVBF01000092.1"/>
</dbReference>
<dbReference type="PRINTS" id="PR00111">
    <property type="entry name" value="ABHYDROLASE"/>
</dbReference>
<dbReference type="AlphaFoldDB" id="A0A0A2TNS8"/>
<comment type="caution">
    <text evidence="2">The sequence shown here is derived from an EMBL/GenBank/DDBJ whole genome shotgun (WGS) entry which is preliminary data.</text>
</comment>
<dbReference type="InterPro" id="IPR051044">
    <property type="entry name" value="MAG_DAG_Lipase"/>
</dbReference>
<protein>
    <submittedName>
        <fullName evidence="2">Phospholipase</fullName>
    </submittedName>
</protein>
<dbReference type="Gene3D" id="3.40.50.1820">
    <property type="entry name" value="alpha/beta hydrolase"/>
    <property type="match status" value="1"/>
</dbReference>
<dbReference type="Proteomes" id="UP000030147">
    <property type="component" value="Unassembled WGS sequence"/>
</dbReference>
<dbReference type="OrthoDB" id="9806902at2"/>
<dbReference type="InterPro" id="IPR022742">
    <property type="entry name" value="Hydrolase_4"/>
</dbReference>
<dbReference type="EMBL" id="AVBF01000092">
    <property type="protein sequence ID" value="KGP70990.1"/>
    <property type="molecule type" value="Genomic_DNA"/>
</dbReference>
<evidence type="ECO:0000313" key="2">
    <source>
        <dbReference type="EMBL" id="KGP70990.1"/>
    </source>
</evidence>
<dbReference type="Pfam" id="PF12146">
    <property type="entry name" value="Hydrolase_4"/>
    <property type="match status" value="1"/>
</dbReference>
<evidence type="ECO:0000313" key="3">
    <source>
        <dbReference type="Proteomes" id="UP000030147"/>
    </source>
</evidence>
<organism evidence="2 3">
    <name type="scientific">Pontibacillus yanchengensis Y32</name>
    <dbReference type="NCBI Taxonomy" id="1385514"/>
    <lineage>
        <taxon>Bacteria</taxon>
        <taxon>Bacillati</taxon>
        <taxon>Bacillota</taxon>
        <taxon>Bacilli</taxon>
        <taxon>Bacillales</taxon>
        <taxon>Bacillaceae</taxon>
        <taxon>Pontibacillus</taxon>
    </lineage>
</organism>
<feature type="domain" description="Serine aminopeptidase S33" evidence="1">
    <location>
        <begin position="8"/>
        <end position="242"/>
    </location>
</feature>
<dbReference type="STRING" id="1385514.N782_01880"/>
<dbReference type="InterPro" id="IPR029058">
    <property type="entry name" value="AB_hydrolase_fold"/>
</dbReference>
<dbReference type="PANTHER" id="PTHR11614">
    <property type="entry name" value="PHOSPHOLIPASE-RELATED"/>
    <property type="match status" value="1"/>
</dbReference>
<evidence type="ECO:0000259" key="1">
    <source>
        <dbReference type="Pfam" id="PF12146"/>
    </source>
</evidence>
<gene>
    <name evidence="2" type="ORF">N782_01880</name>
</gene>
<name>A0A0A2TNS8_9BACI</name>
<keyword evidence="3" id="KW-1185">Reference proteome</keyword>
<dbReference type="InterPro" id="IPR000073">
    <property type="entry name" value="AB_hydrolase_1"/>
</dbReference>
<dbReference type="eggNOG" id="COG2267">
    <property type="taxonomic scope" value="Bacteria"/>
</dbReference>
<sequence length="262" mass="29894">MKQVLSDQPKATIVIVHGAFEHSGRYEWLANRFRMEGYHCIYGDLPAHGYHDGKKGHIDSFQEYIATISKWVEHAETFGLPIFLLGHSMGGLAVIRTLQEKKLPIERVILSSPSLGLSFNPPKPLKVIASGLKILAPKTKFSSNMSSELVTRDPVVRANDEQDDLILKKVSVKWFSELNKGMKVAFEKINMYPNLPTLVMQAGDDKIVDKENTRKWFDSITIDEKSYKEWGNLYHEIFNDPEKEEVFQYAKAFLELHTPKAT</sequence>
<proteinExistence type="predicted"/>